<feature type="coiled-coil region" evidence="1">
    <location>
        <begin position="404"/>
        <end position="431"/>
    </location>
</feature>
<sequence>MPADTSSAFLEFQVADSGADTRSDALMSEEKEKASLLKSVASQTGRDKQELLGSTNSLTRIDDESSTELSEFQEFSTCTCSSARASMVEGERRVAKMSAGYSKTIEEGRELFLGLENATNEARGIREGLRETPRLVRKLAAKLKDDSMAEQVEEQKRVTDQAIIAAEKLHRDVNKTIESYQNLQNSKAGMQSKAAALAKSTEGLGHQGLLDDGSFAAERKSKEDEIAAERADIEALTADLLAADDENASHAELSDRRTAVRESLLEVDSNMAVATDRTKECRRISAASKKSVKSKTPAATKAKTALDKVTKVFNATNSGPEEEKFHADQESSAASAASIGELETRLDLISADATDKEVRGQAQDAEGRALELMSARVDLDKTTMVGEVNLAIAKGSVDESAPDATEARAEVSAATERLAELETSAAEHAAKAAKFQLNAGKLHSKRLALVETRDMLDESVKLEEGFAATKHATISKYSINEEVTILMVPKRGGKRKNVPGMRRKGKE</sequence>
<feature type="region of interest" description="Disordered" evidence="2">
    <location>
        <begin position="39"/>
        <end position="68"/>
    </location>
</feature>
<dbReference type="EMBL" id="BRYB01006578">
    <property type="protein sequence ID" value="GMI52201.1"/>
    <property type="molecule type" value="Genomic_DNA"/>
</dbReference>
<keyword evidence="4" id="KW-1185">Reference proteome</keyword>
<evidence type="ECO:0000313" key="3">
    <source>
        <dbReference type="EMBL" id="GMI52201.1"/>
    </source>
</evidence>
<comment type="caution">
    <text evidence="3">The sequence shown here is derived from an EMBL/GenBank/DDBJ whole genome shotgun (WGS) entry which is preliminary data.</text>
</comment>
<evidence type="ECO:0000256" key="1">
    <source>
        <dbReference type="SAM" id="Coils"/>
    </source>
</evidence>
<name>A0ABQ6N9R2_9STRA</name>
<proteinExistence type="predicted"/>
<feature type="coiled-coil region" evidence="1">
    <location>
        <begin position="219"/>
        <end position="246"/>
    </location>
</feature>
<protein>
    <submittedName>
        <fullName evidence="3">Uncharacterized protein</fullName>
    </submittedName>
</protein>
<dbReference type="Proteomes" id="UP001165060">
    <property type="component" value="Unassembled WGS sequence"/>
</dbReference>
<feature type="region of interest" description="Disordered" evidence="2">
    <location>
        <begin position="317"/>
        <end position="336"/>
    </location>
</feature>
<evidence type="ECO:0000313" key="4">
    <source>
        <dbReference type="Proteomes" id="UP001165060"/>
    </source>
</evidence>
<gene>
    <name evidence="3" type="ORF">TeGR_g8875</name>
</gene>
<accession>A0ABQ6N9R2</accession>
<reference evidence="3 4" key="1">
    <citation type="journal article" date="2023" name="Commun. Biol.">
        <title>Genome analysis of Parmales, the sister group of diatoms, reveals the evolutionary specialization of diatoms from phago-mixotrophs to photoautotrophs.</title>
        <authorList>
            <person name="Ban H."/>
            <person name="Sato S."/>
            <person name="Yoshikawa S."/>
            <person name="Yamada K."/>
            <person name="Nakamura Y."/>
            <person name="Ichinomiya M."/>
            <person name="Sato N."/>
            <person name="Blanc-Mathieu R."/>
            <person name="Endo H."/>
            <person name="Kuwata A."/>
            <person name="Ogata H."/>
        </authorList>
    </citation>
    <scope>NUCLEOTIDE SEQUENCE [LARGE SCALE GENOMIC DNA]</scope>
</reference>
<evidence type="ECO:0000256" key="2">
    <source>
        <dbReference type="SAM" id="MobiDB-lite"/>
    </source>
</evidence>
<keyword evidence="1" id="KW-0175">Coiled coil</keyword>
<organism evidence="3 4">
    <name type="scientific">Tetraparma gracilis</name>
    <dbReference type="NCBI Taxonomy" id="2962635"/>
    <lineage>
        <taxon>Eukaryota</taxon>
        <taxon>Sar</taxon>
        <taxon>Stramenopiles</taxon>
        <taxon>Ochrophyta</taxon>
        <taxon>Bolidophyceae</taxon>
        <taxon>Parmales</taxon>
        <taxon>Triparmaceae</taxon>
        <taxon>Tetraparma</taxon>
    </lineage>
</organism>